<keyword evidence="5" id="KW-1185">Reference proteome</keyword>
<dbReference type="SUPFAM" id="SSF53474">
    <property type="entry name" value="alpha/beta-Hydrolases"/>
    <property type="match status" value="2"/>
</dbReference>
<evidence type="ECO:0000256" key="2">
    <source>
        <dbReference type="SAM" id="MobiDB-lite"/>
    </source>
</evidence>
<dbReference type="STRING" id="933084.A0A067PXN5"/>
<organism evidence="4 5">
    <name type="scientific">Jaapia argillacea MUCL 33604</name>
    <dbReference type="NCBI Taxonomy" id="933084"/>
    <lineage>
        <taxon>Eukaryota</taxon>
        <taxon>Fungi</taxon>
        <taxon>Dikarya</taxon>
        <taxon>Basidiomycota</taxon>
        <taxon>Agaricomycotina</taxon>
        <taxon>Agaricomycetes</taxon>
        <taxon>Agaricomycetidae</taxon>
        <taxon>Jaapiales</taxon>
        <taxon>Jaapiaceae</taxon>
        <taxon>Jaapia</taxon>
    </lineage>
</organism>
<reference evidence="5" key="1">
    <citation type="journal article" date="2014" name="Proc. Natl. Acad. Sci. U.S.A.">
        <title>Extensive sampling of basidiomycete genomes demonstrates inadequacy of the white-rot/brown-rot paradigm for wood decay fungi.</title>
        <authorList>
            <person name="Riley R."/>
            <person name="Salamov A.A."/>
            <person name="Brown D.W."/>
            <person name="Nagy L.G."/>
            <person name="Floudas D."/>
            <person name="Held B.W."/>
            <person name="Levasseur A."/>
            <person name="Lombard V."/>
            <person name="Morin E."/>
            <person name="Otillar R."/>
            <person name="Lindquist E.A."/>
            <person name="Sun H."/>
            <person name="LaButti K.M."/>
            <person name="Schmutz J."/>
            <person name="Jabbour D."/>
            <person name="Luo H."/>
            <person name="Baker S.E."/>
            <person name="Pisabarro A.G."/>
            <person name="Walton J.D."/>
            <person name="Blanchette R.A."/>
            <person name="Henrissat B."/>
            <person name="Martin F."/>
            <person name="Cullen D."/>
            <person name="Hibbett D.S."/>
            <person name="Grigoriev I.V."/>
        </authorList>
    </citation>
    <scope>NUCLEOTIDE SEQUENCE [LARGE SCALE GENOMIC DNA]</scope>
    <source>
        <strain evidence="5">MUCL 33604</strain>
    </source>
</reference>
<feature type="domain" description="Alpha/beta hydrolase fold-3" evidence="3">
    <location>
        <begin position="188"/>
        <end position="380"/>
    </location>
</feature>
<dbReference type="InterPro" id="IPR050300">
    <property type="entry name" value="GDXG_lipolytic_enzyme"/>
</dbReference>
<accession>A0A067PXN5</accession>
<evidence type="ECO:0000259" key="3">
    <source>
        <dbReference type="Pfam" id="PF07859"/>
    </source>
</evidence>
<dbReference type="AlphaFoldDB" id="A0A067PXN5"/>
<feature type="region of interest" description="Disordered" evidence="2">
    <location>
        <begin position="504"/>
        <end position="567"/>
    </location>
</feature>
<gene>
    <name evidence="4" type="ORF">JAAARDRAFT_34479</name>
</gene>
<feature type="compositionally biased region" description="Low complexity" evidence="2">
    <location>
        <begin position="529"/>
        <end position="540"/>
    </location>
</feature>
<protein>
    <recommendedName>
        <fullName evidence="3">Alpha/beta hydrolase fold-3 domain-containing protein</fullName>
    </recommendedName>
</protein>
<evidence type="ECO:0000313" key="4">
    <source>
        <dbReference type="EMBL" id="KDQ58650.1"/>
    </source>
</evidence>
<evidence type="ECO:0000256" key="1">
    <source>
        <dbReference type="ARBA" id="ARBA00022801"/>
    </source>
</evidence>
<feature type="region of interest" description="Disordered" evidence="2">
    <location>
        <begin position="417"/>
        <end position="490"/>
    </location>
</feature>
<dbReference type="InParanoid" id="A0A067PXN5"/>
<keyword evidence="1" id="KW-0378">Hydrolase</keyword>
<sequence>MLYDQTPVYPYQENLPFAHEPLKSLYVSQRLATTIAMVPLWVTYYSVVPRSLRPRPSWSLKQIVCVNFMRRIHKVTEVAGVTWGTRDPEAELSSKELAELKETRFEWIPPLEESLRTGIVLDPQVIFKRVGTFVWPKDGPVITTGKGGVEAVDEGNSKAESVKVVVKPSGDQIPDVESNSASAPVIGIFLHGGGYCHMSAHETAGPSRIPRRLIKDGLCTQVYAVEYRLLQHDPLPAAIQDAASVYGHVVLNIVGATKGDDGVYHYTSPLSGAEGKLNAFGSKRPKILLIGDSAGGNLILGLTRWIRDEGVLPMPDGLFMVSPSCDPSHAFPLAPSAYIPRPHASTDYLVDTPEPRAQLQRAFLGHHPIETIHSPYISPASPRVLRAYGHSVEWEGEGGDYGPLQIQMMEAGEGNIGLVTGVPLPKARDGKDRKDGRKGKHEKKSKKEGKKKKSKEGGDLNGNPRVEEVKRPEGWKDDGNVVTMSLNRTEDLAHHKKEALEDRKMDHPASNTNPQPATFNFSVSPPSPSSGTASPSVSGSIQDQGETDADPRAENLAPPVAPNPRPTVRNTQTYLNPAPSNPDHRAILFADFPPSFVVLGDAERLERECGMLVRAMQKDGVSVRVHMVKDGVHDCLILKWWDEKEREKIWEDVGQWVGELRAL</sequence>
<proteinExistence type="predicted"/>
<dbReference type="OrthoDB" id="2152029at2759"/>
<feature type="compositionally biased region" description="Basic and acidic residues" evidence="2">
    <location>
        <begin position="426"/>
        <end position="435"/>
    </location>
</feature>
<feature type="compositionally biased region" description="Basic residues" evidence="2">
    <location>
        <begin position="436"/>
        <end position="454"/>
    </location>
</feature>
<dbReference type="InterPro" id="IPR029058">
    <property type="entry name" value="AB_hydrolase_fold"/>
</dbReference>
<dbReference type="PANTHER" id="PTHR48081">
    <property type="entry name" value="AB HYDROLASE SUPERFAMILY PROTEIN C4A8.06C"/>
    <property type="match status" value="1"/>
</dbReference>
<dbReference type="HOGENOM" id="CLU_019364_3_0_1"/>
<dbReference type="Pfam" id="PF07859">
    <property type="entry name" value="Abhydrolase_3"/>
    <property type="match status" value="1"/>
</dbReference>
<feature type="compositionally biased region" description="Polar residues" evidence="2">
    <location>
        <begin position="509"/>
        <end position="521"/>
    </location>
</feature>
<evidence type="ECO:0000313" key="5">
    <source>
        <dbReference type="Proteomes" id="UP000027265"/>
    </source>
</evidence>
<feature type="compositionally biased region" description="Basic and acidic residues" evidence="2">
    <location>
        <begin position="465"/>
        <end position="479"/>
    </location>
</feature>
<dbReference type="PANTHER" id="PTHR48081:SF26">
    <property type="entry name" value="ALPHA_BETA HYDROLASE FOLD-3 DOMAIN-CONTAINING PROTEIN"/>
    <property type="match status" value="1"/>
</dbReference>
<dbReference type="Proteomes" id="UP000027265">
    <property type="component" value="Unassembled WGS sequence"/>
</dbReference>
<name>A0A067PXN5_9AGAM</name>
<dbReference type="InterPro" id="IPR013094">
    <property type="entry name" value="AB_hydrolase_3"/>
</dbReference>
<dbReference type="EMBL" id="KL197717">
    <property type="protein sequence ID" value="KDQ58650.1"/>
    <property type="molecule type" value="Genomic_DNA"/>
</dbReference>
<dbReference type="GO" id="GO:0016787">
    <property type="term" value="F:hydrolase activity"/>
    <property type="evidence" value="ECO:0007669"/>
    <property type="project" value="UniProtKB-KW"/>
</dbReference>
<dbReference type="Gene3D" id="3.40.50.1820">
    <property type="entry name" value="alpha/beta hydrolase"/>
    <property type="match status" value="2"/>
</dbReference>